<evidence type="ECO:0000313" key="3">
    <source>
        <dbReference type="EMBL" id="MBS2548671.1"/>
    </source>
</evidence>
<organism evidence="3 4">
    <name type="scientific">Catenulispora pinistramenti</name>
    <dbReference type="NCBI Taxonomy" id="2705254"/>
    <lineage>
        <taxon>Bacteria</taxon>
        <taxon>Bacillati</taxon>
        <taxon>Actinomycetota</taxon>
        <taxon>Actinomycetes</taxon>
        <taxon>Catenulisporales</taxon>
        <taxon>Catenulisporaceae</taxon>
        <taxon>Catenulispora</taxon>
    </lineage>
</organism>
<reference evidence="3 4" key="1">
    <citation type="submission" date="2020-02" db="EMBL/GenBank/DDBJ databases">
        <title>Acidophilic actinobacteria isolated from forest soil.</title>
        <authorList>
            <person name="Golinska P."/>
        </authorList>
    </citation>
    <scope>NUCLEOTIDE SEQUENCE [LARGE SCALE GENOMIC DNA]</scope>
    <source>
        <strain evidence="3 4">NL8</strain>
    </source>
</reference>
<dbReference type="RefSeq" id="WP_212010252.1">
    <property type="nucleotide sequence ID" value="NZ_JAAFYZ010000053.1"/>
</dbReference>
<dbReference type="CDD" id="cd06170">
    <property type="entry name" value="LuxR_C_like"/>
    <property type="match status" value="1"/>
</dbReference>
<comment type="caution">
    <text evidence="3">The sequence shown here is derived from an EMBL/GenBank/DDBJ whole genome shotgun (WGS) entry which is preliminary data.</text>
</comment>
<dbReference type="EMBL" id="JAAFYZ010000053">
    <property type="protein sequence ID" value="MBS2548671.1"/>
    <property type="molecule type" value="Genomic_DNA"/>
</dbReference>
<dbReference type="InterPro" id="IPR016032">
    <property type="entry name" value="Sig_transdc_resp-reg_C-effctor"/>
</dbReference>
<accession>A0ABS5KRJ3</accession>
<dbReference type="Proteomes" id="UP000730482">
    <property type="component" value="Unassembled WGS sequence"/>
</dbReference>
<evidence type="ECO:0000259" key="2">
    <source>
        <dbReference type="PROSITE" id="PS50043"/>
    </source>
</evidence>
<keyword evidence="4" id="KW-1185">Reference proteome</keyword>
<proteinExistence type="predicted"/>
<dbReference type="PRINTS" id="PR00038">
    <property type="entry name" value="HTHLUXR"/>
</dbReference>
<dbReference type="Pfam" id="PF00196">
    <property type="entry name" value="GerE"/>
    <property type="match status" value="1"/>
</dbReference>
<dbReference type="InterPro" id="IPR000792">
    <property type="entry name" value="Tscrpt_reg_LuxR_C"/>
</dbReference>
<dbReference type="SUPFAM" id="SSF46894">
    <property type="entry name" value="C-terminal effector domain of the bipartite response regulators"/>
    <property type="match status" value="1"/>
</dbReference>
<feature type="domain" description="HTH luxR-type" evidence="2">
    <location>
        <begin position="131"/>
        <end position="196"/>
    </location>
</feature>
<protein>
    <submittedName>
        <fullName evidence="3">Response regulator transcription factor</fullName>
    </submittedName>
</protein>
<dbReference type="PANTHER" id="PTHR43214">
    <property type="entry name" value="TWO-COMPONENT RESPONSE REGULATOR"/>
    <property type="match status" value="1"/>
</dbReference>
<dbReference type="PROSITE" id="PS50043">
    <property type="entry name" value="HTH_LUXR_2"/>
    <property type="match status" value="1"/>
</dbReference>
<dbReference type="SMART" id="SM00421">
    <property type="entry name" value="HTH_LUXR"/>
    <property type="match status" value="1"/>
</dbReference>
<dbReference type="InterPro" id="IPR039420">
    <property type="entry name" value="WalR-like"/>
</dbReference>
<evidence type="ECO:0000313" key="4">
    <source>
        <dbReference type="Proteomes" id="UP000730482"/>
    </source>
</evidence>
<gene>
    <name evidence="3" type="ORF">KGQ19_17520</name>
</gene>
<keyword evidence="1" id="KW-0238">DNA-binding</keyword>
<evidence type="ECO:0000256" key="1">
    <source>
        <dbReference type="ARBA" id="ARBA00023125"/>
    </source>
</evidence>
<sequence>MLSGCLRLLLTQAEDFTVVGEGAGDVILDAARELRPDVTVVVSPALTINDVHELGALAEVTKVVLAAKGENAHRAVEAMRRGVHAILSQDGSAENLLQVLRMVVISDVMVMPAAAAIELRHEPRPWHSDTSQRLAAKLSARQAETMLLLAQGCSNLQIAEKLAVSDATVRSHVHQLLGRLGVRTRAQAVAVAYETGLIALLGEDSAMRT</sequence>
<dbReference type="Gene3D" id="3.40.50.2300">
    <property type="match status" value="1"/>
</dbReference>
<name>A0ABS5KRJ3_9ACTN</name>